<dbReference type="OrthoDB" id="5120525at2"/>
<accession>A0A5C5X313</accession>
<dbReference type="Gene3D" id="2.30.110.10">
    <property type="entry name" value="Electron Transport, Fmn-binding Protein, Chain A"/>
    <property type="match status" value="1"/>
</dbReference>
<evidence type="ECO:0000256" key="3">
    <source>
        <dbReference type="ARBA" id="ARBA00022643"/>
    </source>
</evidence>
<reference evidence="7 8" key="1">
    <citation type="submission" date="2019-02" db="EMBL/GenBank/DDBJ databases">
        <title>Deep-cultivation of Planctomycetes and their phenomic and genomic characterization uncovers novel biology.</title>
        <authorList>
            <person name="Wiegand S."/>
            <person name="Jogler M."/>
            <person name="Boedeker C."/>
            <person name="Pinto D."/>
            <person name="Vollmers J."/>
            <person name="Rivas-Marin E."/>
            <person name="Kohn T."/>
            <person name="Peeters S.H."/>
            <person name="Heuer A."/>
            <person name="Rast P."/>
            <person name="Oberbeckmann S."/>
            <person name="Bunk B."/>
            <person name="Jeske O."/>
            <person name="Meyerdierks A."/>
            <person name="Storesund J.E."/>
            <person name="Kallscheuer N."/>
            <person name="Luecker S."/>
            <person name="Lage O.M."/>
            <person name="Pohl T."/>
            <person name="Merkel B.J."/>
            <person name="Hornburger P."/>
            <person name="Mueller R.-W."/>
            <person name="Bruemmer F."/>
            <person name="Labrenz M."/>
            <person name="Spormann A.M."/>
            <person name="Op Den Camp H."/>
            <person name="Overmann J."/>
            <person name="Amann R."/>
            <person name="Jetten M.S.M."/>
            <person name="Mascher T."/>
            <person name="Medema M.H."/>
            <person name="Devos D.P."/>
            <person name="Kaster A.-K."/>
            <person name="Ovreas L."/>
            <person name="Rohde M."/>
            <person name="Galperin M.Y."/>
            <person name="Jogler C."/>
        </authorList>
    </citation>
    <scope>NUCLEOTIDE SEQUENCE [LARGE SCALE GENOMIC DNA]</scope>
    <source>
        <strain evidence="7 8">KOR42</strain>
    </source>
</reference>
<evidence type="ECO:0000256" key="5">
    <source>
        <dbReference type="SAM" id="MobiDB-lite"/>
    </source>
</evidence>
<keyword evidence="3" id="KW-0288">FMN</keyword>
<dbReference type="PANTHER" id="PTHR10851:SF3">
    <property type="entry name" value="PYRIDOXINE_PYRIDOXAMINE 5'-PHOSPHATE OXIDASE 2"/>
    <property type="match status" value="1"/>
</dbReference>
<dbReference type="Pfam" id="PF12766">
    <property type="entry name" value="Pyridox_oxase_2"/>
    <property type="match status" value="1"/>
</dbReference>
<evidence type="ECO:0000256" key="1">
    <source>
        <dbReference type="ARBA" id="ARBA00001917"/>
    </source>
</evidence>
<proteinExistence type="predicted"/>
<feature type="region of interest" description="Disordered" evidence="5">
    <location>
        <begin position="138"/>
        <end position="164"/>
    </location>
</feature>
<protein>
    <submittedName>
        <fullName evidence="7">Pyridoxamine 5'-phosphate oxidase</fullName>
    </submittedName>
</protein>
<comment type="cofactor">
    <cofactor evidence="1">
        <name>FMN</name>
        <dbReference type="ChEBI" id="CHEBI:58210"/>
    </cofactor>
</comment>
<dbReference type="InterPro" id="IPR000659">
    <property type="entry name" value="Pyridox_Oxase"/>
</dbReference>
<evidence type="ECO:0000256" key="4">
    <source>
        <dbReference type="ARBA" id="ARBA00023002"/>
    </source>
</evidence>
<dbReference type="GO" id="GO:0004733">
    <property type="term" value="F:pyridoxamine phosphate oxidase activity"/>
    <property type="evidence" value="ECO:0007669"/>
    <property type="project" value="InterPro"/>
</dbReference>
<dbReference type="Proteomes" id="UP000317243">
    <property type="component" value="Unassembled WGS sequence"/>
</dbReference>
<dbReference type="EMBL" id="SIHI01000001">
    <property type="protein sequence ID" value="TWT57467.1"/>
    <property type="molecule type" value="Genomic_DNA"/>
</dbReference>
<comment type="caution">
    <text evidence="7">The sequence shown here is derived from an EMBL/GenBank/DDBJ whole genome shotgun (WGS) entry which is preliminary data.</text>
</comment>
<keyword evidence="8" id="KW-1185">Reference proteome</keyword>
<dbReference type="RefSeq" id="WP_146507299.1">
    <property type="nucleotide sequence ID" value="NZ_SIHI01000001.1"/>
</dbReference>
<evidence type="ECO:0000259" key="6">
    <source>
        <dbReference type="Pfam" id="PF12766"/>
    </source>
</evidence>
<name>A0A5C5X313_9PLAN</name>
<sequence length="209" mass="23332">MTDNIDTHPFTTRIGDLDQLRDQCWTELEAGSQTPDHPWKLGAFGTVADDGPRVRMLVVRNVDRDAGQLVFYTDVRSSKVDQIAKSPATSILLWHPQLRMQLTVSGQSHVLSSGEIWEREWKESALTSRRAYLGEDAPGTVADGPNVNFPSQFTDRPPTGAESLSGQKNFAVIQTTVTQMDLLILQQSGNIRAQWTLTNRQWSGNWIAP</sequence>
<organism evidence="7 8">
    <name type="scientific">Thalassoglobus neptunius</name>
    <dbReference type="NCBI Taxonomy" id="1938619"/>
    <lineage>
        <taxon>Bacteria</taxon>
        <taxon>Pseudomonadati</taxon>
        <taxon>Planctomycetota</taxon>
        <taxon>Planctomycetia</taxon>
        <taxon>Planctomycetales</taxon>
        <taxon>Planctomycetaceae</taxon>
        <taxon>Thalassoglobus</taxon>
    </lineage>
</organism>
<evidence type="ECO:0000256" key="2">
    <source>
        <dbReference type="ARBA" id="ARBA00022630"/>
    </source>
</evidence>
<dbReference type="SUPFAM" id="SSF50475">
    <property type="entry name" value="FMN-binding split barrel"/>
    <property type="match status" value="1"/>
</dbReference>
<dbReference type="GO" id="GO:0010181">
    <property type="term" value="F:FMN binding"/>
    <property type="evidence" value="ECO:0007669"/>
    <property type="project" value="InterPro"/>
</dbReference>
<dbReference type="InterPro" id="IPR012349">
    <property type="entry name" value="Split_barrel_FMN-bd"/>
</dbReference>
<evidence type="ECO:0000313" key="7">
    <source>
        <dbReference type="EMBL" id="TWT57467.1"/>
    </source>
</evidence>
<gene>
    <name evidence="7" type="ORF">KOR42_08280</name>
</gene>
<dbReference type="AlphaFoldDB" id="A0A5C5X313"/>
<keyword evidence="2" id="KW-0285">Flavoprotein</keyword>
<keyword evidence="4" id="KW-0560">Oxidoreductase</keyword>
<feature type="domain" description="Pyridoxamine 5'-phosphate oxidase Alr4036 family FMN-binding" evidence="6">
    <location>
        <begin position="35"/>
        <end position="111"/>
    </location>
</feature>
<dbReference type="InterPro" id="IPR024624">
    <property type="entry name" value="Pyridox_Oxase_Alr4036_FMN-bd"/>
</dbReference>
<evidence type="ECO:0000313" key="8">
    <source>
        <dbReference type="Proteomes" id="UP000317243"/>
    </source>
</evidence>
<dbReference type="PANTHER" id="PTHR10851">
    <property type="entry name" value="PYRIDOXINE-5-PHOSPHATE OXIDASE"/>
    <property type="match status" value="1"/>
</dbReference>
<dbReference type="GO" id="GO:0008615">
    <property type="term" value="P:pyridoxine biosynthetic process"/>
    <property type="evidence" value="ECO:0007669"/>
    <property type="project" value="InterPro"/>
</dbReference>